<name>A0A4V2W553_9FIRM</name>
<dbReference type="Gene3D" id="1.20.58.760">
    <property type="entry name" value="Peptidase M41"/>
    <property type="match status" value="1"/>
</dbReference>
<feature type="transmembrane region" description="Helical" evidence="12">
    <location>
        <begin position="20"/>
        <end position="36"/>
    </location>
</feature>
<dbReference type="GO" id="GO:0005524">
    <property type="term" value="F:ATP binding"/>
    <property type="evidence" value="ECO:0007669"/>
    <property type="project" value="InterPro"/>
</dbReference>
<gene>
    <name evidence="14" type="ORF">EDD60_11343</name>
</gene>
<evidence type="ECO:0000313" key="15">
    <source>
        <dbReference type="Proteomes" id="UP000295515"/>
    </source>
</evidence>
<keyword evidence="11 12" id="KW-0472">Membrane</keyword>
<reference evidence="14 15" key="1">
    <citation type="submission" date="2019-03" db="EMBL/GenBank/DDBJ databases">
        <title>Genomic Encyclopedia of Type Strains, Phase IV (KMG-IV): sequencing the most valuable type-strain genomes for metagenomic binning, comparative biology and taxonomic classification.</title>
        <authorList>
            <person name="Goeker M."/>
        </authorList>
    </citation>
    <scope>NUCLEOTIDE SEQUENCE [LARGE SCALE GENOMIC DNA]</scope>
    <source>
        <strain evidence="14 15">DSM 29487</strain>
    </source>
</reference>
<dbReference type="GO" id="GO:0016020">
    <property type="term" value="C:membrane"/>
    <property type="evidence" value="ECO:0007669"/>
    <property type="project" value="UniProtKB-SubCell"/>
</dbReference>
<feature type="transmembrane region" description="Helical" evidence="12">
    <location>
        <begin position="118"/>
        <end position="135"/>
    </location>
</feature>
<dbReference type="PANTHER" id="PTHR39188:SF3">
    <property type="entry name" value="STAGE IV SPORULATION PROTEIN FB"/>
    <property type="match status" value="1"/>
</dbReference>
<evidence type="ECO:0000256" key="1">
    <source>
        <dbReference type="ARBA" id="ARBA00001947"/>
    </source>
</evidence>
<keyword evidence="15" id="KW-1185">Reference proteome</keyword>
<dbReference type="GO" id="GO:0046872">
    <property type="term" value="F:metal ion binding"/>
    <property type="evidence" value="ECO:0007669"/>
    <property type="project" value="UniProtKB-KW"/>
</dbReference>
<evidence type="ECO:0000256" key="7">
    <source>
        <dbReference type="ARBA" id="ARBA00022801"/>
    </source>
</evidence>
<sequence length="256" mass="30653">MKKKLIIQHLKNLFHRLKIHPLTVLYFGFALIGGYLKWYLSALMIVCLHELCHLLMAYYFHFEIEKVEILPFGAYLSLHDFYFHSLMEEICVVLAGPCSHLIIYSMICLCSQGVYRDYLLLMNMCVFGFNLLPIYPMDGYRLINLLLQSLIDLKKAFYFSLKLSVFSFCIFFVFYLRINTIVILGYLFVQQFYLLKFIPEYLRRYYSEIATLKPAKKVKLHHHLSYRRGYHNYYLLDQGIKDEKEMVFIFLKNVKK</sequence>
<evidence type="ECO:0000313" key="14">
    <source>
        <dbReference type="EMBL" id="TCV98449.1"/>
    </source>
</evidence>
<evidence type="ECO:0000256" key="6">
    <source>
        <dbReference type="ARBA" id="ARBA00022723"/>
    </source>
</evidence>
<protein>
    <submittedName>
        <fullName evidence="14">Stage IV sporulation protein FB</fullName>
    </submittedName>
</protein>
<dbReference type="SUPFAM" id="SSF140990">
    <property type="entry name" value="FtsH protease domain-like"/>
    <property type="match status" value="1"/>
</dbReference>
<feature type="transmembrane region" description="Helical" evidence="12">
    <location>
        <begin position="81"/>
        <end position="106"/>
    </location>
</feature>
<dbReference type="InterPro" id="IPR008915">
    <property type="entry name" value="Peptidase_M50"/>
</dbReference>
<organism evidence="14 15">
    <name type="scientific">Longibaculum muris</name>
    <dbReference type="NCBI Taxonomy" id="1796628"/>
    <lineage>
        <taxon>Bacteria</taxon>
        <taxon>Bacillati</taxon>
        <taxon>Bacillota</taxon>
        <taxon>Erysipelotrichia</taxon>
        <taxon>Erysipelotrichales</taxon>
        <taxon>Coprobacillaceae</taxon>
        <taxon>Longibaculum</taxon>
    </lineage>
</organism>
<evidence type="ECO:0000256" key="4">
    <source>
        <dbReference type="ARBA" id="ARBA00022670"/>
    </source>
</evidence>
<keyword evidence="6" id="KW-0479">Metal-binding</keyword>
<dbReference type="InterPro" id="IPR037219">
    <property type="entry name" value="Peptidase_M41-like"/>
</dbReference>
<dbReference type="GO" id="GO:0004222">
    <property type="term" value="F:metalloendopeptidase activity"/>
    <property type="evidence" value="ECO:0007669"/>
    <property type="project" value="InterPro"/>
</dbReference>
<feature type="domain" description="Peptidase M50" evidence="13">
    <location>
        <begin position="43"/>
        <end position="107"/>
    </location>
</feature>
<dbReference type="Proteomes" id="UP000295515">
    <property type="component" value="Unassembled WGS sequence"/>
</dbReference>
<evidence type="ECO:0000256" key="5">
    <source>
        <dbReference type="ARBA" id="ARBA00022692"/>
    </source>
</evidence>
<keyword evidence="4" id="KW-0645">Protease</keyword>
<dbReference type="EMBL" id="SMCQ01000013">
    <property type="protein sequence ID" value="TCV98449.1"/>
    <property type="molecule type" value="Genomic_DNA"/>
</dbReference>
<evidence type="ECO:0000256" key="10">
    <source>
        <dbReference type="ARBA" id="ARBA00023049"/>
    </source>
</evidence>
<keyword evidence="5 12" id="KW-0812">Transmembrane</keyword>
<dbReference type="AlphaFoldDB" id="A0A4V2W553"/>
<evidence type="ECO:0000256" key="11">
    <source>
        <dbReference type="ARBA" id="ARBA00023136"/>
    </source>
</evidence>
<evidence type="ECO:0000259" key="13">
    <source>
        <dbReference type="Pfam" id="PF02163"/>
    </source>
</evidence>
<comment type="cofactor">
    <cofactor evidence="1">
        <name>Zn(2+)</name>
        <dbReference type="ChEBI" id="CHEBI:29105"/>
    </cofactor>
</comment>
<dbReference type="GO" id="GO:0004176">
    <property type="term" value="F:ATP-dependent peptidase activity"/>
    <property type="evidence" value="ECO:0007669"/>
    <property type="project" value="InterPro"/>
</dbReference>
<dbReference type="PANTHER" id="PTHR39188">
    <property type="entry name" value="MEMBRANE-ASSOCIATED ZINC METALLOPROTEASE M50B"/>
    <property type="match status" value="1"/>
</dbReference>
<keyword evidence="7" id="KW-0378">Hydrolase</keyword>
<evidence type="ECO:0000256" key="3">
    <source>
        <dbReference type="ARBA" id="ARBA00007931"/>
    </source>
</evidence>
<dbReference type="GO" id="GO:0006508">
    <property type="term" value="P:proteolysis"/>
    <property type="evidence" value="ECO:0007669"/>
    <property type="project" value="UniProtKB-KW"/>
</dbReference>
<dbReference type="Pfam" id="PF02163">
    <property type="entry name" value="Peptidase_M50"/>
    <property type="match status" value="1"/>
</dbReference>
<comment type="similarity">
    <text evidence="3">Belongs to the peptidase M50B family.</text>
</comment>
<comment type="subcellular location">
    <subcellularLocation>
        <location evidence="2">Membrane</location>
        <topology evidence="2">Multi-pass membrane protein</topology>
    </subcellularLocation>
</comment>
<feature type="transmembrane region" description="Helical" evidence="12">
    <location>
        <begin position="156"/>
        <end position="175"/>
    </location>
</feature>
<evidence type="ECO:0000256" key="12">
    <source>
        <dbReference type="SAM" id="Phobius"/>
    </source>
</evidence>
<evidence type="ECO:0000256" key="2">
    <source>
        <dbReference type="ARBA" id="ARBA00004141"/>
    </source>
</evidence>
<keyword evidence="9 12" id="KW-1133">Transmembrane helix</keyword>
<keyword evidence="8" id="KW-0862">Zinc</keyword>
<comment type="caution">
    <text evidence="14">The sequence shown here is derived from an EMBL/GenBank/DDBJ whole genome shotgun (WGS) entry which is preliminary data.</text>
</comment>
<proteinExistence type="inferred from homology"/>
<evidence type="ECO:0000256" key="9">
    <source>
        <dbReference type="ARBA" id="ARBA00022989"/>
    </source>
</evidence>
<evidence type="ECO:0000256" key="8">
    <source>
        <dbReference type="ARBA" id="ARBA00022833"/>
    </source>
</evidence>
<keyword evidence="10" id="KW-0482">Metalloprotease</keyword>
<accession>A0A4V2W553</accession>